<dbReference type="CDD" id="cd04196">
    <property type="entry name" value="GT_2_like_d"/>
    <property type="match status" value="1"/>
</dbReference>
<dbReference type="InterPro" id="IPR029044">
    <property type="entry name" value="Nucleotide-diphossugar_trans"/>
</dbReference>
<dbReference type="EMBL" id="CGIG01000001">
    <property type="protein sequence ID" value="CPR13636.1"/>
    <property type="molecule type" value="Genomic_DNA"/>
</dbReference>
<evidence type="ECO:0000259" key="1">
    <source>
        <dbReference type="Pfam" id="PF00535"/>
    </source>
</evidence>
<sequence length="309" mass="35752">MITVLMAAYNGEQFISEQIDSILNSNTDEEIKLQISLDVSTDNTENVLRLLDKKNIEIVIQKKRLGSAKNNFSWIIDHCNDDDNTGYYMLSDQDDVWLKNKINDSIIELKRIEKQYGNNIPCLVFTDSSVVDQNLNLIFESFVNSSKLDVEHGLSFKRLLTQNVGQGCTFAFNHALLRLVRNMPSDVIMHDWWIMLVASCFGKVKFISSPSMLYRQHSNNELGAQRINIKSILRKIIKNDVKESILRTQYQASLFLSAFGGQLDREMYEFIKNYSTLDKKGFLYKRKFLFDNKLGKSGIFRTIGFYLFI</sequence>
<dbReference type="Pfam" id="PF00535">
    <property type="entry name" value="Glycos_transf_2"/>
    <property type="match status" value="1"/>
</dbReference>
<dbReference type="RefSeq" id="WP_048635587.1">
    <property type="nucleotide sequence ID" value="NZ_CGIG01000001.1"/>
</dbReference>
<dbReference type="EC" id="2.4.1.-" evidence="2"/>
<protein>
    <submittedName>
        <fullName evidence="2">Alpha-L-Rha alpha-1,3-L-rhamnosyltransferase</fullName>
        <ecNumber evidence="2">2.4.1.-</ecNumber>
    </submittedName>
</protein>
<feature type="domain" description="Glycosyltransferase 2-like" evidence="1">
    <location>
        <begin position="3"/>
        <end position="106"/>
    </location>
</feature>
<dbReference type="InterPro" id="IPR001173">
    <property type="entry name" value="Glyco_trans_2-like"/>
</dbReference>
<keyword evidence="2" id="KW-0328">Glycosyltransferase</keyword>
<evidence type="ECO:0000313" key="2">
    <source>
        <dbReference type="EMBL" id="CPR13636.1"/>
    </source>
</evidence>
<accession>A0A0G4JPL1</accession>
<dbReference type="Proteomes" id="UP000044377">
    <property type="component" value="Unassembled WGS sequence"/>
</dbReference>
<gene>
    <name evidence="2" type="ORF">BN1221_00032c</name>
</gene>
<reference evidence="3" key="1">
    <citation type="submission" date="2015-01" db="EMBL/GenBank/DDBJ databases">
        <authorList>
            <person name="Paterson Steve"/>
        </authorList>
    </citation>
    <scope>NUCLEOTIDE SEQUENCE [LARGE SCALE GENOMIC DNA]</scope>
    <source>
        <strain evidence="3">OBR1</strain>
    </source>
</reference>
<dbReference type="GO" id="GO:0016757">
    <property type="term" value="F:glycosyltransferase activity"/>
    <property type="evidence" value="ECO:0007669"/>
    <property type="project" value="UniProtKB-KW"/>
</dbReference>
<proteinExistence type="predicted"/>
<name>A0A0G4JPL1_9GAMM</name>
<dbReference type="AlphaFoldDB" id="A0A0G4JPL1"/>
<dbReference type="OrthoDB" id="9802649at2"/>
<organism evidence="2 3">
    <name type="scientific">Brenneria goodwinii</name>
    <dbReference type="NCBI Taxonomy" id="1109412"/>
    <lineage>
        <taxon>Bacteria</taxon>
        <taxon>Pseudomonadati</taxon>
        <taxon>Pseudomonadota</taxon>
        <taxon>Gammaproteobacteria</taxon>
        <taxon>Enterobacterales</taxon>
        <taxon>Pectobacteriaceae</taxon>
        <taxon>Brenneria</taxon>
    </lineage>
</organism>
<keyword evidence="3" id="KW-1185">Reference proteome</keyword>
<keyword evidence="2" id="KW-0808">Transferase</keyword>
<dbReference type="Gene3D" id="3.90.550.10">
    <property type="entry name" value="Spore Coat Polysaccharide Biosynthesis Protein SpsA, Chain A"/>
    <property type="match status" value="1"/>
</dbReference>
<dbReference type="STRING" id="1109412.BN1221_00032c"/>
<dbReference type="SUPFAM" id="SSF53448">
    <property type="entry name" value="Nucleotide-diphospho-sugar transferases"/>
    <property type="match status" value="1"/>
</dbReference>
<evidence type="ECO:0000313" key="3">
    <source>
        <dbReference type="Proteomes" id="UP000044377"/>
    </source>
</evidence>